<name>A0A7U2RAM9_FLAPS</name>
<dbReference type="AlphaFoldDB" id="A0A7U2RAM9"/>
<dbReference type="RefSeq" id="WP_071958000.1">
    <property type="nucleotide sequence ID" value="NZ_CP059075.1"/>
</dbReference>
<dbReference type="EMBL" id="CP059075">
    <property type="protein sequence ID" value="QRE05121.1"/>
    <property type="molecule type" value="Genomic_DNA"/>
</dbReference>
<evidence type="ECO:0000313" key="2">
    <source>
        <dbReference type="Proteomes" id="UP000596329"/>
    </source>
</evidence>
<organism evidence="1 2">
    <name type="scientific">Flavobacterium psychrophilum</name>
    <dbReference type="NCBI Taxonomy" id="96345"/>
    <lineage>
        <taxon>Bacteria</taxon>
        <taxon>Pseudomonadati</taxon>
        <taxon>Bacteroidota</taxon>
        <taxon>Flavobacteriia</taxon>
        <taxon>Flavobacteriales</taxon>
        <taxon>Flavobacteriaceae</taxon>
        <taxon>Flavobacterium</taxon>
    </lineage>
</organism>
<reference evidence="1 2" key="1">
    <citation type="submission" date="2020-07" db="EMBL/GenBank/DDBJ databases">
        <title>Genomic characterization of Flavobacterium psychrophilum strains.</title>
        <authorList>
            <person name="Castillo D."/>
            <person name="Jorgensen J."/>
            <person name="Middelboe M."/>
        </authorList>
    </citation>
    <scope>NUCLEOTIDE SEQUENCE [LARGE SCALE GENOMIC DNA]</scope>
    <source>
        <strain evidence="1 2">FPS-R7</strain>
    </source>
</reference>
<sequence length="229" mass="26671">MTEIDNWDDMDFSTEYKICSSLGAMENARYFQEIAGEVFLGDFTGNNKKLIGRLSGIKILLGKGANDGWDAYSIFDNEQQTLDLGAAIYDFQNEDWNEQLNEKYNLNLVEPDVLFIASIEILPEYQGHKIGTRFIKDFVTNFVQGCSIVAIGKEPFYIQTNFDKELIRDEFTEKMKYNAMDEDFEKITYKLLSYFLKIGFDYFPEINEQFVFMCPAEINKKFSKIEFDL</sequence>
<proteinExistence type="predicted"/>
<evidence type="ECO:0000313" key="1">
    <source>
        <dbReference type="EMBL" id="QRE05121.1"/>
    </source>
</evidence>
<gene>
    <name evidence="1" type="ORF">H0H26_05915</name>
</gene>
<protein>
    <submittedName>
        <fullName evidence="1">Uncharacterized protein</fullName>
    </submittedName>
</protein>
<dbReference type="Proteomes" id="UP000596329">
    <property type="component" value="Chromosome"/>
</dbReference>
<accession>A0A7U2RAM9</accession>